<feature type="compositionally biased region" description="Polar residues" evidence="1">
    <location>
        <begin position="368"/>
        <end position="380"/>
    </location>
</feature>
<feature type="compositionally biased region" description="Basic and acidic residues" evidence="1">
    <location>
        <begin position="329"/>
        <end position="344"/>
    </location>
</feature>
<dbReference type="PANTHER" id="PTHR21715:SF0">
    <property type="entry name" value="RH04127P"/>
    <property type="match status" value="1"/>
</dbReference>
<comment type="caution">
    <text evidence="3">The sequence shown here is derived from an EMBL/GenBank/DDBJ whole genome shotgun (WGS) entry which is preliminary data.</text>
</comment>
<dbReference type="InterPro" id="IPR036020">
    <property type="entry name" value="WW_dom_sf"/>
</dbReference>
<dbReference type="AlphaFoldDB" id="A0A9Q0RNM2"/>
<evidence type="ECO:0000313" key="3">
    <source>
        <dbReference type="EMBL" id="KAJ6222563.1"/>
    </source>
</evidence>
<name>A0A9Q0RNM2_BLOTA</name>
<dbReference type="SUPFAM" id="SSF51045">
    <property type="entry name" value="WW domain"/>
    <property type="match status" value="1"/>
</dbReference>
<dbReference type="InterPro" id="IPR053233">
    <property type="entry name" value="ABRA-related"/>
</dbReference>
<evidence type="ECO:0000256" key="1">
    <source>
        <dbReference type="SAM" id="MobiDB-lite"/>
    </source>
</evidence>
<feature type="region of interest" description="Disordered" evidence="1">
    <location>
        <begin position="329"/>
        <end position="353"/>
    </location>
</feature>
<protein>
    <recommendedName>
        <fullName evidence="2">WW domain-containing protein</fullName>
    </recommendedName>
</protein>
<feature type="domain" description="WW" evidence="2">
    <location>
        <begin position="84"/>
        <end position="117"/>
    </location>
</feature>
<dbReference type="PANTHER" id="PTHR21715">
    <property type="entry name" value="RH04127P"/>
    <property type="match status" value="1"/>
</dbReference>
<sequence length="444" mass="50398">MDRDVGDEKNEKRSRSLHLDETSRKTILPLGLSSGGSGGGGGGGEWMRTFYIDAEDVIFYAKLIGIDPFLEPHLLWIAQAGLVSPLPFGWIACEDHKRRLFYHNRSSGESSWDHPNDHHYRLLVERYRRKSSERKRKSKRKTGKKEYCCKTASGDQRVSCCQTLSPNSSMILTPTMSGMSNLHFFDDEDDEFADLLKGRPKASVNTVKPNQLSKPISQTISNSLVSAGGDDRRPNDHDNSIGPSSVTTTINQAFKTEDDSRSALNYKLGSIETTENSRKIHYEHSNNNEEDSIESVEFDIENEVNLNEDDDVESIASLEAFQTNNLKKIEISKEKEDSDPESDHWNSLPDNEQMTNLVKVDPFEDLFKSTNNNSNVFGTNSQQQQQQQQRSQRPMSAKVRQQIGELDQKVNLKKELSILEEEEDDQDEVENHEAIHVSIMNKEI</sequence>
<feature type="region of interest" description="Disordered" evidence="1">
    <location>
        <begin position="368"/>
        <end position="400"/>
    </location>
</feature>
<dbReference type="PROSITE" id="PS50020">
    <property type="entry name" value="WW_DOMAIN_2"/>
    <property type="match status" value="1"/>
</dbReference>
<dbReference type="SMART" id="SM00456">
    <property type="entry name" value="WW"/>
    <property type="match status" value="1"/>
</dbReference>
<evidence type="ECO:0000259" key="2">
    <source>
        <dbReference type="PROSITE" id="PS50020"/>
    </source>
</evidence>
<proteinExistence type="predicted"/>
<dbReference type="InterPro" id="IPR001202">
    <property type="entry name" value="WW_dom"/>
</dbReference>
<evidence type="ECO:0000313" key="4">
    <source>
        <dbReference type="Proteomes" id="UP001142055"/>
    </source>
</evidence>
<accession>A0A9Q0RNM2</accession>
<dbReference type="Proteomes" id="UP001142055">
    <property type="component" value="Chromosome 1"/>
</dbReference>
<dbReference type="Gene3D" id="3.30.1470.10">
    <property type="entry name" value="Photosystem I PsaD, reaction center subunit II"/>
    <property type="match status" value="1"/>
</dbReference>
<dbReference type="PROSITE" id="PS01159">
    <property type="entry name" value="WW_DOMAIN_1"/>
    <property type="match status" value="1"/>
</dbReference>
<dbReference type="CDD" id="cd00201">
    <property type="entry name" value="WW"/>
    <property type="match status" value="1"/>
</dbReference>
<reference evidence="3" key="1">
    <citation type="submission" date="2022-12" db="EMBL/GenBank/DDBJ databases">
        <title>Genome assemblies of Blomia tropicalis.</title>
        <authorList>
            <person name="Cui Y."/>
        </authorList>
    </citation>
    <scope>NUCLEOTIDE SEQUENCE</scope>
    <source>
        <tissue evidence="3">Adult mites</tissue>
    </source>
</reference>
<dbReference type="EMBL" id="JAPWDV010000001">
    <property type="protein sequence ID" value="KAJ6222563.1"/>
    <property type="molecule type" value="Genomic_DNA"/>
</dbReference>
<feature type="non-terminal residue" evidence="3">
    <location>
        <position position="444"/>
    </location>
</feature>
<organism evidence="3 4">
    <name type="scientific">Blomia tropicalis</name>
    <name type="common">Mite</name>
    <dbReference type="NCBI Taxonomy" id="40697"/>
    <lineage>
        <taxon>Eukaryota</taxon>
        <taxon>Metazoa</taxon>
        <taxon>Ecdysozoa</taxon>
        <taxon>Arthropoda</taxon>
        <taxon>Chelicerata</taxon>
        <taxon>Arachnida</taxon>
        <taxon>Acari</taxon>
        <taxon>Acariformes</taxon>
        <taxon>Sarcoptiformes</taxon>
        <taxon>Astigmata</taxon>
        <taxon>Glycyphagoidea</taxon>
        <taxon>Echimyopodidae</taxon>
        <taxon>Blomia</taxon>
    </lineage>
</organism>
<gene>
    <name evidence="3" type="ORF">RDWZM_001108</name>
</gene>
<feature type="compositionally biased region" description="Low complexity" evidence="1">
    <location>
        <begin position="381"/>
        <end position="393"/>
    </location>
</feature>
<keyword evidence="4" id="KW-1185">Reference proteome</keyword>
<dbReference type="Pfam" id="PF00397">
    <property type="entry name" value="WW"/>
    <property type="match status" value="1"/>
</dbReference>